<dbReference type="InterPro" id="IPR036465">
    <property type="entry name" value="vWFA_dom_sf"/>
</dbReference>
<reference evidence="2" key="1">
    <citation type="submission" date="2019-10" db="EMBL/GenBank/DDBJ databases">
        <authorList>
            <consortium name="Genoscope - CEA"/>
            <person name="William W."/>
        </authorList>
    </citation>
    <scope>NUCLEOTIDE SEQUENCE [LARGE SCALE GENOMIC DNA]</scope>
    <source>
        <strain evidence="2">BBR_PRJEB10992</strain>
    </source>
</reference>
<evidence type="ECO:0000313" key="3">
    <source>
        <dbReference type="Proteomes" id="UP000184550"/>
    </source>
</evidence>
<organism evidence="2 3">
    <name type="scientific">Planktothrix serta PCC 8927</name>
    <dbReference type="NCBI Taxonomy" id="671068"/>
    <lineage>
        <taxon>Bacteria</taxon>
        <taxon>Bacillati</taxon>
        <taxon>Cyanobacteriota</taxon>
        <taxon>Cyanophyceae</taxon>
        <taxon>Oscillatoriophycideae</taxon>
        <taxon>Oscillatoriales</taxon>
        <taxon>Microcoleaceae</taxon>
        <taxon>Planktothrix</taxon>
    </lineage>
</organism>
<dbReference type="RefSeq" id="WP_083617589.1">
    <property type="nucleotide sequence ID" value="NZ_LR734832.1"/>
</dbReference>
<dbReference type="Gene3D" id="3.40.50.300">
    <property type="entry name" value="P-loop containing nucleotide triphosphate hydrolases"/>
    <property type="match status" value="1"/>
</dbReference>
<dbReference type="InterPro" id="IPR002035">
    <property type="entry name" value="VWF_A"/>
</dbReference>
<dbReference type="InterPro" id="IPR027417">
    <property type="entry name" value="P-loop_NTPase"/>
</dbReference>
<accession>A0A7Z9BHZ6</accession>
<gene>
    <name evidence="2" type="ORF">PL8927_140148</name>
</gene>
<evidence type="ECO:0000259" key="1">
    <source>
        <dbReference type="PROSITE" id="PS50234"/>
    </source>
</evidence>
<comment type="caution">
    <text evidence="2">The sequence shown here is derived from an EMBL/GenBank/DDBJ whole genome shotgun (WGS) entry which is preliminary data.</text>
</comment>
<feature type="domain" description="VWFA" evidence="1">
    <location>
        <begin position="400"/>
        <end position="608"/>
    </location>
</feature>
<sequence length="638" mass="73452">MFNFLKHLVEIIQRLNSYYYYSHGIKGTVLPVNAANYVKREVDVQVYEFIKNYEQKFPVCYVFGLPQSGKSSLRLRTAKKLEEEGYISISLSAQTLSSPVTEDLFYSHLVQEISYRFKQFGAEVVLELQSFWQTLKEQSYEIKFPEFIRQTIRFSKNKTLVIFLDDSQNLAEWEGLRTFLENLCIPNFVLVLFGNVHPSKVLPLKNSGQNPITVFEISPLEGECPPLQARLRVVSRNPQALFQDILTWTGGQPFLTQFLCSFAVKWLKIENHNATELLRTLVQEKIVQKWTSQPVLVSHFQAIEDYYIQGDPRVAEIQFLALEIYKQVLQHPKSTQFSEQSLAQRELLVSGLVTKCGEFLDVANPIYGNVFDLNWIEKIQKKLNSGRLMMTLNLSIYDRDCFFLVSKGASMTNPIAARDPRERYYAIKDSVKGHIAEVLRVSPGAESKRVSDKATLAFFNINKVARNNYNITDHNQVDTHFNANTPAGDAFITPTFKGLMDKWFEARSEDRGGIVFIYTDGEFTDFDQFVAEIKNQCKKLKNHSYLKILIVGVGEAIQSPVAVEKYFKLDLNGYGFEDHYGHPCNVVIFNRLESVNEYGAIQSILEQLVECPEVGMPDWLQEEYPDIYENLKREYDLP</sequence>
<dbReference type="SUPFAM" id="SSF53300">
    <property type="entry name" value="vWA-like"/>
    <property type="match status" value="1"/>
</dbReference>
<protein>
    <recommendedName>
        <fullName evidence="1">VWFA domain-containing protein</fullName>
    </recommendedName>
</protein>
<dbReference type="SUPFAM" id="SSF52540">
    <property type="entry name" value="P-loop containing nucleoside triphosphate hydrolases"/>
    <property type="match status" value="1"/>
</dbReference>
<evidence type="ECO:0000313" key="2">
    <source>
        <dbReference type="EMBL" id="VXD11450.1"/>
    </source>
</evidence>
<dbReference type="AlphaFoldDB" id="A0A7Z9BHZ6"/>
<name>A0A7Z9BHZ6_9CYAN</name>
<keyword evidence="3" id="KW-1185">Reference proteome</keyword>
<dbReference type="OrthoDB" id="465020at2"/>
<dbReference type="Proteomes" id="UP000184550">
    <property type="component" value="Unassembled WGS sequence"/>
</dbReference>
<dbReference type="EMBL" id="CZCU02000046">
    <property type="protein sequence ID" value="VXD11450.1"/>
    <property type="molecule type" value="Genomic_DNA"/>
</dbReference>
<proteinExistence type="predicted"/>
<dbReference type="PROSITE" id="PS50234">
    <property type="entry name" value="VWFA"/>
    <property type="match status" value="1"/>
</dbReference>